<feature type="region of interest" description="Disordered" evidence="1">
    <location>
        <begin position="37"/>
        <end position="65"/>
    </location>
</feature>
<accession>A0A8D8BF05</accession>
<sequence>MQIILLSDPVPDVYAGHRFPFRKKKYRAELKPPSTIAVPMDIGETHHNKNKGSGGECSPTHLREPDTVCRTSRLIDSGDPVAKQVFRSESSQKQRLRAFRR</sequence>
<reference evidence="2" key="1">
    <citation type="submission" date="2021-05" db="EMBL/GenBank/DDBJ databases">
        <authorList>
            <person name="Alioto T."/>
            <person name="Alioto T."/>
            <person name="Gomez Garrido J."/>
        </authorList>
    </citation>
    <scope>NUCLEOTIDE SEQUENCE</scope>
</reference>
<feature type="region of interest" description="Disordered" evidence="1">
    <location>
        <begin position="80"/>
        <end position="101"/>
    </location>
</feature>
<organism evidence="2">
    <name type="scientific">Culex pipiens</name>
    <name type="common">House mosquito</name>
    <dbReference type="NCBI Taxonomy" id="7175"/>
    <lineage>
        <taxon>Eukaryota</taxon>
        <taxon>Metazoa</taxon>
        <taxon>Ecdysozoa</taxon>
        <taxon>Arthropoda</taxon>
        <taxon>Hexapoda</taxon>
        <taxon>Insecta</taxon>
        <taxon>Pterygota</taxon>
        <taxon>Neoptera</taxon>
        <taxon>Endopterygota</taxon>
        <taxon>Diptera</taxon>
        <taxon>Nematocera</taxon>
        <taxon>Culicoidea</taxon>
        <taxon>Culicidae</taxon>
        <taxon>Culicinae</taxon>
        <taxon>Culicini</taxon>
        <taxon>Culex</taxon>
        <taxon>Culex</taxon>
    </lineage>
</organism>
<protein>
    <submittedName>
        <fullName evidence="2">(northern house mosquito) hypothetical protein</fullName>
    </submittedName>
</protein>
<name>A0A8D8BF05_CULPI</name>
<dbReference type="AlphaFoldDB" id="A0A8D8BF05"/>
<proteinExistence type="predicted"/>
<evidence type="ECO:0000256" key="1">
    <source>
        <dbReference type="SAM" id="MobiDB-lite"/>
    </source>
</evidence>
<dbReference type="EMBL" id="HBUE01065160">
    <property type="protein sequence ID" value="CAG6470361.1"/>
    <property type="molecule type" value="Transcribed_RNA"/>
</dbReference>
<evidence type="ECO:0000313" key="2">
    <source>
        <dbReference type="EMBL" id="CAG6470361.1"/>
    </source>
</evidence>